<feature type="domain" description="Peptidase M12B propeptide" evidence="3">
    <location>
        <begin position="155"/>
        <end position="223"/>
    </location>
</feature>
<evidence type="ECO:0000259" key="3">
    <source>
        <dbReference type="Pfam" id="PF01562"/>
    </source>
</evidence>
<sequence length="263" mass="27412">MLVLRNRRTLSPVLLSALPAGLQFAPDREEWEVVFPALWRPEPVDAAGGSGGSADPSWLRGVAGGGGARGQAAGSSREVRSVAPAPLIEPAEGQSESQFRPPLSPGGEEDEELESQELPRGSNGAAALSSGVPASWQPPRVPQPRPSPSPPGAQQAEQDSDEVLLRIPAFSRDLYLLLRRDGRFLAPRFAVEQRPSPGPGPTGAATPRPPAPPDASCFYTGAVLRHPGSLASFSTCGGGLVSAFPPQLSTFPATSLLPLHTTS</sequence>
<feature type="region of interest" description="Disordered" evidence="2">
    <location>
        <begin position="190"/>
        <end position="212"/>
    </location>
</feature>
<reference evidence="5 6" key="1">
    <citation type="submission" date="2019-04" db="EMBL/GenBank/DDBJ databases">
        <authorList>
            <person name="Alioto T."/>
            <person name="Alioto T."/>
        </authorList>
    </citation>
    <scope>NUCLEOTIDE SEQUENCE [LARGE SCALE GENOMIC DNA]</scope>
</reference>
<evidence type="ECO:0000313" key="6">
    <source>
        <dbReference type="Proteomes" id="UP000335636"/>
    </source>
</evidence>
<evidence type="ECO:0000256" key="1">
    <source>
        <dbReference type="ARBA" id="ARBA00023157"/>
    </source>
</evidence>
<dbReference type="Proteomes" id="UP000335636">
    <property type="component" value="Unassembled WGS sequence"/>
</dbReference>
<organism evidence="5 6">
    <name type="scientific">Marmota monax</name>
    <name type="common">Woodchuck</name>
    <dbReference type="NCBI Taxonomy" id="9995"/>
    <lineage>
        <taxon>Eukaryota</taxon>
        <taxon>Metazoa</taxon>
        <taxon>Chordata</taxon>
        <taxon>Craniata</taxon>
        <taxon>Vertebrata</taxon>
        <taxon>Euteleostomi</taxon>
        <taxon>Mammalia</taxon>
        <taxon>Eutheria</taxon>
        <taxon>Euarchontoglires</taxon>
        <taxon>Glires</taxon>
        <taxon>Rodentia</taxon>
        <taxon>Sciuromorpha</taxon>
        <taxon>Sciuridae</taxon>
        <taxon>Xerinae</taxon>
        <taxon>Marmotini</taxon>
        <taxon>Marmota</taxon>
    </lineage>
</organism>
<feature type="compositionally biased region" description="Pro residues" evidence="2">
    <location>
        <begin position="139"/>
        <end position="151"/>
    </location>
</feature>
<dbReference type="Pfam" id="PF01562">
    <property type="entry name" value="Pep_M12B_propep"/>
    <property type="match status" value="1"/>
</dbReference>
<protein>
    <recommendedName>
        <fullName evidence="3">Peptidase M12B propeptide domain-containing protein</fullName>
    </recommendedName>
</protein>
<accession>A0A5E4C2M6</accession>
<reference evidence="4" key="2">
    <citation type="submission" date="2020-08" db="EMBL/GenBank/DDBJ databases">
        <authorList>
            <person name="Shumante A."/>
            <person name="Zimin A.V."/>
            <person name="Puiu D."/>
            <person name="Salzberg S.L."/>
        </authorList>
    </citation>
    <scope>NUCLEOTIDE SEQUENCE</scope>
    <source>
        <strain evidence="4">WC2-LM</strain>
        <tissue evidence="4">Liver</tissue>
    </source>
</reference>
<evidence type="ECO:0000313" key="5">
    <source>
        <dbReference type="EMBL" id="VTJ75389.1"/>
    </source>
</evidence>
<name>A0A5E4C2M6_MARMO</name>
<dbReference type="EMBL" id="WJEC01000123">
    <property type="protein sequence ID" value="KAF7485632.1"/>
    <property type="molecule type" value="Genomic_DNA"/>
</dbReference>
<dbReference type="Proteomes" id="UP000662637">
    <property type="component" value="Unassembled WGS sequence"/>
</dbReference>
<dbReference type="InterPro" id="IPR002870">
    <property type="entry name" value="Peptidase_M12B_N"/>
</dbReference>
<evidence type="ECO:0000256" key="2">
    <source>
        <dbReference type="SAM" id="MobiDB-lite"/>
    </source>
</evidence>
<keyword evidence="1" id="KW-1015">Disulfide bond</keyword>
<dbReference type="EMBL" id="CABDUW010000797">
    <property type="protein sequence ID" value="VTJ75389.1"/>
    <property type="molecule type" value="Genomic_DNA"/>
</dbReference>
<feature type="region of interest" description="Disordered" evidence="2">
    <location>
        <begin position="45"/>
        <end position="161"/>
    </location>
</feature>
<proteinExistence type="predicted"/>
<dbReference type="AlphaFoldDB" id="A0A5E4C2M6"/>
<keyword evidence="6" id="KW-1185">Reference proteome</keyword>
<gene>
    <name evidence="4" type="ORF">GHT09_002683</name>
    <name evidence="5" type="ORF">MONAX_5E031733</name>
</gene>
<evidence type="ECO:0000313" key="4">
    <source>
        <dbReference type="EMBL" id="KAF7485632.1"/>
    </source>
</evidence>